<dbReference type="SUPFAM" id="SSF46894">
    <property type="entry name" value="C-terminal effector domain of the bipartite response regulators"/>
    <property type="match status" value="1"/>
</dbReference>
<accession>A0A7H9CH72</accession>
<dbReference type="KEGG" id="cinf:CINF_0144"/>
<reference evidence="10 11" key="1">
    <citation type="submission" date="2020-02" db="EMBL/GenBank/DDBJ databases">
        <title>Complete genome sequence of the novel Campylobacter species Candidatus Campylobacter infans.</title>
        <authorList>
            <person name="Duim B."/>
            <person name="Zomer A."/>
            <person name="van der Graaf L."/>
            <person name="Wagenaar J."/>
        </authorList>
    </citation>
    <scope>NUCLEOTIDE SEQUENCE [LARGE SCALE GENOMIC DNA]</scope>
    <source>
        <strain evidence="10 11">19S00001</strain>
    </source>
</reference>
<dbReference type="Pfam" id="PF00072">
    <property type="entry name" value="Response_reg"/>
    <property type="match status" value="1"/>
</dbReference>
<evidence type="ECO:0000259" key="8">
    <source>
        <dbReference type="PROSITE" id="PS50110"/>
    </source>
</evidence>
<name>A0A7H9CH72_9BACT</name>
<dbReference type="GO" id="GO:0032993">
    <property type="term" value="C:protein-DNA complex"/>
    <property type="evidence" value="ECO:0007669"/>
    <property type="project" value="TreeGrafter"/>
</dbReference>
<dbReference type="Gene3D" id="3.40.50.2300">
    <property type="match status" value="1"/>
</dbReference>
<organism evidence="10 11">
    <name type="scientific">Candidatus Campylobacter infans</name>
    <dbReference type="NCBI Taxonomy" id="2561898"/>
    <lineage>
        <taxon>Bacteria</taxon>
        <taxon>Pseudomonadati</taxon>
        <taxon>Campylobacterota</taxon>
        <taxon>Epsilonproteobacteria</taxon>
        <taxon>Campylobacterales</taxon>
        <taxon>Campylobacteraceae</taxon>
        <taxon>Campylobacter</taxon>
    </lineage>
</organism>
<keyword evidence="11" id="KW-1185">Reference proteome</keyword>
<dbReference type="Gene3D" id="1.10.10.10">
    <property type="entry name" value="Winged helix-like DNA-binding domain superfamily/Winged helix DNA-binding domain"/>
    <property type="match status" value="1"/>
</dbReference>
<dbReference type="SMART" id="SM00448">
    <property type="entry name" value="REC"/>
    <property type="match status" value="1"/>
</dbReference>
<dbReference type="InterPro" id="IPR016032">
    <property type="entry name" value="Sig_transdc_resp-reg_C-effctor"/>
</dbReference>
<dbReference type="PANTHER" id="PTHR48111">
    <property type="entry name" value="REGULATOR OF RPOS"/>
    <property type="match status" value="1"/>
</dbReference>
<evidence type="ECO:0000259" key="9">
    <source>
        <dbReference type="PROSITE" id="PS51755"/>
    </source>
</evidence>
<evidence type="ECO:0000256" key="7">
    <source>
        <dbReference type="PROSITE-ProRule" id="PRU01091"/>
    </source>
</evidence>
<feature type="DNA-binding region" description="OmpR/PhoB-type" evidence="7">
    <location>
        <begin position="124"/>
        <end position="219"/>
    </location>
</feature>
<keyword evidence="1 6" id="KW-0597">Phosphoprotein</keyword>
<dbReference type="EMBL" id="CP049075">
    <property type="protein sequence ID" value="QLI04695.1"/>
    <property type="molecule type" value="Genomic_DNA"/>
</dbReference>
<dbReference type="InterPro" id="IPR036388">
    <property type="entry name" value="WH-like_DNA-bd_sf"/>
</dbReference>
<dbReference type="InterPro" id="IPR001867">
    <property type="entry name" value="OmpR/PhoB-type_DNA-bd"/>
</dbReference>
<dbReference type="Gene3D" id="6.10.250.690">
    <property type="match status" value="1"/>
</dbReference>
<evidence type="ECO:0000256" key="1">
    <source>
        <dbReference type="ARBA" id="ARBA00022553"/>
    </source>
</evidence>
<dbReference type="InterPro" id="IPR001789">
    <property type="entry name" value="Sig_transdc_resp-reg_receiver"/>
</dbReference>
<dbReference type="InterPro" id="IPR011006">
    <property type="entry name" value="CheY-like_superfamily"/>
</dbReference>
<dbReference type="GO" id="GO:0006355">
    <property type="term" value="P:regulation of DNA-templated transcription"/>
    <property type="evidence" value="ECO:0007669"/>
    <property type="project" value="InterPro"/>
</dbReference>
<proteinExistence type="predicted"/>
<evidence type="ECO:0000256" key="6">
    <source>
        <dbReference type="PROSITE-ProRule" id="PRU00169"/>
    </source>
</evidence>
<dbReference type="GO" id="GO:0000156">
    <property type="term" value="F:phosphorelay response regulator activity"/>
    <property type="evidence" value="ECO:0007669"/>
    <property type="project" value="TreeGrafter"/>
</dbReference>
<dbReference type="AlphaFoldDB" id="A0A7H9CH72"/>
<feature type="modified residue" description="4-aspartylphosphate" evidence="6">
    <location>
        <position position="50"/>
    </location>
</feature>
<dbReference type="RefSeq" id="WP_179975377.1">
    <property type="nucleotide sequence ID" value="NZ_CP049075.1"/>
</dbReference>
<evidence type="ECO:0000313" key="10">
    <source>
        <dbReference type="EMBL" id="QLI04695.1"/>
    </source>
</evidence>
<evidence type="ECO:0000313" key="11">
    <source>
        <dbReference type="Proteomes" id="UP000509414"/>
    </source>
</evidence>
<dbReference type="GO" id="GO:0005829">
    <property type="term" value="C:cytosol"/>
    <property type="evidence" value="ECO:0007669"/>
    <property type="project" value="TreeGrafter"/>
</dbReference>
<evidence type="ECO:0000256" key="5">
    <source>
        <dbReference type="ARBA" id="ARBA00023163"/>
    </source>
</evidence>
<evidence type="ECO:0000256" key="3">
    <source>
        <dbReference type="ARBA" id="ARBA00023015"/>
    </source>
</evidence>
<dbReference type="CDD" id="cd00383">
    <property type="entry name" value="trans_reg_C"/>
    <property type="match status" value="1"/>
</dbReference>
<evidence type="ECO:0000256" key="2">
    <source>
        <dbReference type="ARBA" id="ARBA00023012"/>
    </source>
</evidence>
<dbReference type="SMART" id="SM00862">
    <property type="entry name" value="Trans_reg_C"/>
    <property type="match status" value="1"/>
</dbReference>
<dbReference type="PANTHER" id="PTHR48111:SF1">
    <property type="entry name" value="TWO-COMPONENT RESPONSE REGULATOR ORR33"/>
    <property type="match status" value="1"/>
</dbReference>
<feature type="domain" description="OmpR/PhoB-type" evidence="9">
    <location>
        <begin position="124"/>
        <end position="219"/>
    </location>
</feature>
<dbReference type="PROSITE" id="PS51755">
    <property type="entry name" value="OMPR_PHOB"/>
    <property type="match status" value="1"/>
</dbReference>
<dbReference type="Proteomes" id="UP000509414">
    <property type="component" value="Chromosome"/>
</dbReference>
<feature type="domain" description="Response regulatory" evidence="8">
    <location>
        <begin position="1"/>
        <end position="117"/>
    </location>
</feature>
<dbReference type="SUPFAM" id="SSF52172">
    <property type="entry name" value="CheY-like"/>
    <property type="match status" value="1"/>
</dbReference>
<keyword evidence="3" id="KW-0805">Transcription regulation</keyword>
<sequence>MVYVLEDDESILELILYALKSQNIKALGFKHPDEFSKALLNNKPQIVVLDLMLPSKSGFEITKELKNNPATKSISILILSALNSEMDKVKGLELGADDYIAKPFGVMEFIARIKTIQRRLKPQNQKLEFEGLSMDLIAHTLKINGNFVELTLKEFELLKLLLQNCERVFKRDDILELVWGYACTSSRTLDIHINTLRSKLGAFGKHIKTIRAVGYKFSKEA</sequence>
<gene>
    <name evidence="10" type="ORF">CINF_0144</name>
</gene>
<keyword evidence="4 7" id="KW-0238">DNA-binding</keyword>
<dbReference type="GO" id="GO:0000976">
    <property type="term" value="F:transcription cis-regulatory region binding"/>
    <property type="evidence" value="ECO:0007669"/>
    <property type="project" value="TreeGrafter"/>
</dbReference>
<keyword evidence="5" id="KW-0804">Transcription</keyword>
<evidence type="ECO:0000256" key="4">
    <source>
        <dbReference type="ARBA" id="ARBA00023125"/>
    </source>
</evidence>
<dbReference type="Pfam" id="PF00486">
    <property type="entry name" value="Trans_reg_C"/>
    <property type="match status" value="1"/>
</dbReference>
<dbReference type="InterPro" id="IPR039420">
    <property type="entry name" value="WalR-like"/>
</dbReference>
<keyword evidence="2" id="KW-0902">Two-component regulatory system</keyword>
<protein>
    <submittedName>
        <fullName evidence="10">Two-component system response regulator</fullName>
    </submittedName>
</protein>
<dbReference type="PROSITE" id="PS50110">
    <property type="entry name" value="RESPONSE_REGULATORY"/>
    <property type="match status" value="1"/>
</dbReference>